<feature type="transmembrane region" description="Helical" evidence="1">
    <location>
        <begin position="135"/>
        <end position="158"/>
    </location>
</feature>
<dbReference type="Pfam" id="PF19040">
    <property type="entry name" value="SGNH"/>
    <property type="match status" value="1"/>
</dbReference>
<evidence type="ECO:0000313" key="5">
    <source>
        <dbReference type="WBParaSite" id="Csp11.Scaffold630.g20835.t3"/>
    </source>
</evidence>
<keyword evidence="1" id="KW-0812">Transmembrane</keyword>
<sequence>MSKIEKRADLQGIRGIAIISVVGFHFFPDYVPNGYLGVDQFFVLSGFLMSMLLQNSSDQPVLSQVIQFYSKRFKRIVPLYFLLIGGSMISLYCKFPEVSWKTNKEAGKRAMIFMSNRRRTAEEDYFQMLSLAIDIFTHTWSLSVEVQFYLILPLIYLLGRLFSKNLQYGYYFLIALVTCLAASILVSIAIHETFEKWYSKQGLGTVTLVTLALVMVNLVLLNKDEIMDKLKGAKDYGSPDKMTLEKAARLNHLWNLNDYGSLFVPACDYESRNSPFGWCRHKNLSGSLRIMIIGNSWAANHGTMFHQECGRFVTIGDDSGPTGDLIYEIMRRQMKKLIKNVGRKMYILDAMPRPNIEVIERIVPMIGRGIGRGDIDNLLVNHTLYRTARRRYAQLVNDCGKKCVLVDYNPVFWNSTTRNFRFYDEQGLSYFTTTTHLTPRGIEHNNEETQKTKVQKIAHIKIDAIFM</sequence>
<keyword evidence="1" id="KW-1133">Transmembrane helix</keyword>
<proteinExistence type="predicted"/>
<organism evidence="4 5">
    <name type="scientific">Caenorhabditis tropicalis</name>
    <dbReference type="NCBI Taxonomy" id="1561998"/>
    <lineage>
        <taxon>Eukaryota</taxon>
        <taxon>Metazoa</taxon>
        <taxon>Ecdysozoa</taxon>
        <taxon>Nematoda</taxon>
        <taxon>Chromadorea</taxon>
        <taxon>Rhabditida</taxon>
        <taxon>Rhabditina</taxon>
        <taxon>Rhabditomorpha</taxon>
        <taxon>Rhabditoidea</taxon>
        <taxon>Rhabditidae</taxon>
        <taxon>Peloderinae</taxon>
        <taxon>Caenorhabditis</taxon>
    </lineage>
</organism>
<evidence type="ECO:0000259" key="2">
    <source>
        <dbReference type="Pfam" id="PF01757"/>
    </source>
</evidence>
<dbReference type="STRING" id="1561998.A0A1I7UZA5"/>
<feature type="domain" description="SGNH" evidence="3">
    <location>
        <begin position="325"/>
        <end position="444"/>
    </location>
</feature>
<feature type="domain" description="Acyltransferase 3" evidence="2">
    <location>
        <begin position="8"/>
        <end position="187"/>
    </location>
</feature>
<dbReference type="GO" id="GO:0016020">
    <property type="term" value="C:membrane"/>
    <property type="evidence" value="ECO:0007669"/>
    <property type="project" value="TreeGrafter"/>
</dbReference>
<keyword evidence="1" id="KW-0472">Membrane</keyword>
<feature type="transmembrane region" description="Helical" evidence="1">
    <location>
        <begin position="202"/>
        <end position="221"/>
    </location>
</feature>
<dbReference type="PANTHER" id="PTHR23028:SF124">
    <property type="entry name" value="ACYL_TRANSF_3 DOMAIN-CONTAINING PROTEIN-RELATED"/>
    <property type="match status" value="1"/>
</dbReference>
<feature type="transmembrane region" description="Helical" evidence="1">
    <location>
        <begin position="170"/>
        <end position="190"/>
    </location>
</feature>
<reference evidence="5" key="1">
    <citation type="submission" date="2016-11" db="UniProtKB">
        <authorList>
            <consortium name="WormBaseParasite"/>
        </authorList>
    </citation>
    <scope>IDENTIFICATION</scope>
</reference>
<dbReference type="AlphaFoldDB" id="A0A1I7UZA5"/>
<dbReference type="InterPro" id="IPR050879">
    <property type="entry name" value="Acyltransferase_3"/>
</dbReference>
<name>A0A1I7UZA5_9PELO</name>
<accession>A0A1I7UZA5</accession>
<keyword evidence="4" id="KW-1185">Reference proteome</keyword>
<dbReference type="InterPro" id="IPR043968">
    <property type="entry name" value="SGNH"/>
</dbReference>
<dbReference type="GO" id="GO:0016747">
    <property type="term" value="F:acyltransferase activity, transferring groups other than amino-acyl groups"/>
    <property type="evidence" value="ECO:0007669"/>
    <property type="project" value="InterPro"/>
</dbReference>
<dbReference type="InterPro" id="IPR002656">
    <property type="entry name" value="Acyl_transf_3_dom"/>
</dbReference>
<evidence type="ECO:0000259" key="3">
    <source>
        <dbReference type="Pfam" id="PF19040"/>
    </source>
</evidence>
<dbReference type="Pfam" id="PF01757">
    <property type="entry name" value="Acyl_transf_3"/>
    <property type="match status" value="1"/>
</dbReference>
<dbReference type="PANTHER" id="PTHR23028">
    <property type="entry name" value="ACETYLTRANSFERASE"/>
    <property type="match status" value="1"/>
</dbReference>
<evidence type="ECO:0000256" key="1">
    <source>
        <dbReference type="SAM" id="Phobius"/>
    </source>
</evidence>
<feature type="transmembrane region" description="Helical" evidence="1">
    <location>
        <begin position="73"/>
        <end position="92"/>
    </location>
</feature>
<evidence type="ECO:0000313" key="4">
    <source>
        <dbReference type="Proteomes" id="UP000095282"/>
    </source>
</evidence>
<dbReference type="GO" id="GO:0000271">
    <property type="term" value="P:polysaccharide biosynthetic process"/>
    <property type="evidence" value="ECO:0007669"/>
    <property type="project" value="TreeGrafter"/>
</dbReference>
<dbReference type="WBParaSite" id="Csp11.Scaffold630.g20835.t3">
    <property type="protein sequence ID" value="Csp11.Scaffold630.g20835.t3"/>
    <property type="gene ID" value="Csp11.Scaffold630.g20835"/>
</dbReference>
<dbReference type="Proteomes" id="UP000095282">
    <property type="component" value="Unplaced"/>
</dbReference>
<protein>
    <submittedName>
        <fullName evidence="5">Acyl_transf_3 domain-containing protein</fullName>
    </submittedName>
</protein>